<name>A0A0C2MW69_THEKT</name>
<accession>A0A0C2MW69</accession>
<protein>
    <submittedName>
        <fullName evidence="1">Uncharacterized protein</fullName>
    </submittedName>
</protein>
<reference evidence="1 2" key="1">
    <citation type="journal article" date="2014" name="Genome Biol. Evol.">
        <title>The genome of the myxosporean Thelohanellus kitauei shows adaptations to nutrient acquisition within its fish host.</title>
        <authorList>
            <person name="Yang Y."/>
            <person name="Xiong J."/>
            <person name="Zhou Z."/>
            <person name="Huo F."/>
            <person name="Miao W."/>
            <person name="Ran C."/>
            <person name="Liu Y."/>
            <person name="Zhang J."/>
            <person name="Feng J."/>
            <person name="Wang M."/>
            <person name="Wang M."/>
            <person name="Wang L."/>
            <person name="Yao B."/>
        </authorList>
    </citation>
    <scope>NUCLEOTIDE SEQUENCE [LARGE SCALE GENOMIC DNA]</scope>
    <source>
        <strain evidence="1">Wuqing</strain>
    </source>
</reference>
<sequence length="104" mass="11952">MKVEIYEPDTDRVWRSIYAFSGNAFIEKDSSKNQIDVIGLVLRMIEPGQAYFIEKIRKEFVVSSESLCLIDIYVENQKVAIIARACTQSEVDKCKSQPSQRTEL</sequence>
<dbReference type="AlphaFoldDB" id="A0A0C2MW69"/>
<keyword evidence="2" id="KW-1185">Reference proteome</keyword>
<organism evidence="1 2">
    <name type="scientific">Thelohanellus kitauei</name>
    <name type="common">Myxosporean</name>
    <dbReference type="NCBI Taxonomy" id="669202"/>
    <lineage>
        <taxon>Eukaryota</taxon>
        <taxon>Metazoa</taxon>
        <taxon>Cnidaria</taxon>
        <taxon>Myxozoa</taxon>
        <taxon>Myxosporea</taxon>
        <taxon>Bivalvulida</taxon>
        <taxon>Platysporina</taxon>
        <taxon>Myxobolidae</taxon>
        <taxon>Thelohanellus</taxon>
    </lineage>
</organism>
<dbReference type="Proteomes" id="UP000031668">
    <property type="component" value="Unassembled WGS sequence"/>
</dbReference>
<proteinExistence type="predicted"/>
<evidence type="ECO:0000313" key="1">
    <source>
        <dbReference type="EMBL" id="KII71586.1"/>
    </source>
</evidence>
<comment type="caution">
    <text evidence="1">The sequence shown here is derived from an EMBL/GenBank/DDBJ whole genome shotgun (WGS) entry which is preliminary data.</text>
</comment>
<dbReference type="EMBL" id="JWZT01001713">
    <property type="protein sequence ID" value="KII71586.1"/>
    <property type="molecule type" value="Genomic_DNA"/>
</dbReference>
<gene>
    <name evidence="1" type="ORF">RF11_03362</name>
</gene>
<evidence type="ECO:0000313" key="2">
    <source>
        <dbReference type="Proteomes" id="UP000031668"/>
    </source>
</evidence>